<dbReference type="EMBL" id="BSDS01000002">
    <property type="protein sequence ID" value="GLI40061.1"/>
    <property type="molecule type" value="Genomic_DNA"/>
</dbReference>
<evidence type="ECO:0000259" key="1">
    <source>
        <dbReference type="SMART" id="SM00960"/>
    </source>
</evidence>
<dbReference type="SUPFAM" id="SSF103196">
    <property type="entry name" value="Roadblock/LC7 domain"/>
    <property type="match status" value="1"/>
</dbReference>
<dbReference type="Proteomes" id="UP001144352">
    <property type="component" value="Unassembled WGS sequence"/>
</dbReference>
<evidence type="ECO:0000313" key="2">
    <source>
        <dbReference type="EMBL" id="GLI40061.1"/>
    </source>
</evidence>
<organism evidence="2 3">
    <name type="scientific">Geobacter hydrogenophilus</name>
    <dbReference type="NCBI Taxonomy" id="40983"/>
    <lineage>
        <taxon>Bacteria</taxon>
        <taxon>Pseudomonadati</taxon>
        <taxon>Thermodesulfobacteriota</taxon>
        <taxon>Desulfuromonadia</taxon>
        <taxon>Geobacterales</taxon>
        <taxon>Geobacteraceae</taxon>
        <taxon>Geobacter</taxon>
    </lineage>
</organism>
<evidence type="ECO:0000313" key="3">
    <source>
        <dbReference type="Proteomes" id="UP001144352"/>
    </source>
</evidence>
<dbReference type="RefSeq" id="WP_214184877.1">
    <property type="nucleotide sequence ID" value="NZ_BSDS01000002.1"/>
</dbReference>
<dbReference type="SMART" id="SM00960">
    <property type="entry name" value="Robl_LC7"/>
    <property type="match status" value="1"/>
</dbReference>
<feature type="domain" description="Roadblock/LAMTOR2" evidence="1">
    <location>
        <begin position="1"/>
        <end position="88"/>
    </location>
</feature>
<gene>
    <name evidence="2" type="ORF">GHYDROH2_35620</name>
</gene>
<dbReference type="AlphaFoldDB" id="A0A9W6G424"/>
<dbReference type="Gene3D" id="3.30.450.30">
    <property type="entry name" value="Dynein light chain 2a, cytoplasmic"/>
    <property type="match status" value="1"/>
</dbReference>
<keyword evidence="3" id="KW-1185">Reference proteome</keyword>
<protein>
    <recommendedName>
        <fullName evidence="1">Roadblock/LAMTOR2 domain-containing protein</fullName>
    </recommendedName>
</protein>
<dbReference type="InterPro" id="IPR004942">
    <property type="entry name" value="Roadblock/LAMTOR2_dom"/>
</dbReference>
<comment type="caution">
    <text evidence="2">The sequence shown here is derived from an EMBL/GenBank/DDBJ whole genome shotgun (WGS) entry which is preliminary data.</text>
</comment>
<accession>A0A9W6G424</accession>
<sequence>MDEILQQLNTVPGVIGSLVCGRDGDAVACAFPPLFDSAIIERVTAAVADTARGVHGATGPSELLDFRYGDGRVIVKPLQDAFVLLLCTKKVNLGVLAISLNVAKTKLESLLVARELRQKPAAVAPDTLELAVCHLADGTKGSSFEQFGMAALTPATARQVSSFYKRETFKKLKITNRVNGISAIFPVMIVNESDSSYDGKIILCKSIEKKLEALQGDGLLVEIP</sequence>
<proteinExistence type="predicted"/>
<name>A0A9W6G424_9BACT</name>
<reference evidence="2" key="1">
    <citation type="submission" date="2022-12" db="EMBL/GenBank/DDBJ databases">
        <title>Reference genome sequencing for broad-spectrum identification of bacterial and archaeal isolates by mass spectrometry.</title>
        <authorList>
            <person name="Sekiguchi Y."/>
            <person name="Tourlousse D.M."/>
        </authorList>
    </citation>
    <scope>NUCLEOTIDE SEQUENCE</scope>
    <source>
        <strain evidence="2">H2</strain>
    </source>
</reference>